<protein>
    <submittedName>
        <fullName evidence="2">Uncharacterized protein</fullName>
    </submittedName>
</protein>
<proteinExistence type="predicted"/>
<dbReference type="AlphaFoldDB" id="A0A507D144"/>
<feature type="compositionally biased region" description="Low complexity" evidence="1">
    <location>
        <begin position="42"/>
        <end position="61"/>
    </location>
</feature>
<evidence type="ECO:0000313" key="3">
    <source>
        <dbReference type="Proteomes" id="UP000320475"/>
    </source>
</evidence>
<reference evidence="2 3" key="1">
    <citation type="journal article" date="2019" name="Sci. Rep.">
        <title>Comparative genomics of chytrid fungi reveal insights into the obligate biotrophic and pathogenic lifestyle of Synchytrium endobioticum.</title>
        <authorList>
            <person name="van de Vossenberg B.T.L.H."/>
            <person name="Warris S."/>
            <person name="Nguyen H.D.T."/>
            <person name="van Gent-Pelzer M.P.E."/>
            <person name="Joly D.L."/>
            <person name="van de Geest H.C."/>
            <person name="Bonants P.J.M."/>
            <person name="Smith D.S."/>
            <person name="Levesque C.A."/>
            <person name="van der Lee T.A.J."/>
        </authorList>
    </citation>
    <scope>NUCLEOTIDE SEQUENCE [LARGE SCALE GENOMIC DNA]</scope>
    <source>
        <strain evidence="2 3">LEV6574</strain>
    </source>
</reference>
<evidence type="ECO:0000313" key="2">
    <source>
        <dbReference type="EMBL" id="TPX44920.1"/>
    </source>
</evidence>
<organism evidence="2 3">
    <name type="scientific">Synchytrium endobioticum</name>
    <dbReference type="NCBI Taxonomy" id="286115"/>
    <lineage>
        <taxon>Eukaryota</taxon>
        <taxon>Fungi</taxon>
        <taxon>Fungi incertae sedis</taxon>
        <taxon>Chytridiomycota</taxon>
        <taxon>Chytridiomycota incertae sedis</taxon>
        <taxon>Chytridiomycetes</taxon>
        <taxon>Synchytriales</taxon>
        <taxon>Synchytriaceae</taxon>
        <taxon>Synchytrium</taxon>
    </lineage>
</organism>
<feature type="region of interest" description="Disordered" evidence="1">
    <location>
        <begin position="35"/>
        <end position="61"/>
    </location>
</feature>
<comment type="caution">
    <text evidence="2">The sequence shown here is derived from an EMBL/GenBank/DDBJ whole genome shotgun (WGS) entry which is preliminary data.</text>
</comment>
<dbReference type="VEuPathDB" id="FungiDB:SeMB42_g04612"/>
<accession>A0A507D144</accession>
<dbReference type="EMBL" id="QEAM01000162">
    <property type="protein sequence ID" value="TPX44920.1"/>
    <property type="molecule type" value="Genomic_DNA"/>
</dbReference>
<sequence>MPVMLPAKSDSDASSALEDLEVLYDYITDDDAAKEGQHVTASTHSNTSSQPTSPSVPPSQSKRQKLIAQYEWLKPTIFHLCCPTFVDMLDQPTFDDASLLIGTRQGRVDKESSFTENLLVRRARSLLGTFKSLFTGLTMHCAAGTVNDAFEELVGYDRSILKHCFAYFGGLDVRTDISDVWYHKSGSPVMSRHPLLLELRGRKELFEGYKTHWMCFCEKGKNAAKRQARLRRRRLYAASNRKSKSGDESGEGEGDGDDDDDDDE</sequence>
<name>A0A507D144_9FUNG</name>
<feature type="compositionally biased region" description="Acidic residues" evidence="1">
    <location>
        <begin position="248"/>
        <end position="264"/>
    </location>
</feature>
<dbReference type="Proteomes" id="UP000320475">
    <property type="component" value="Unassembled WGS sequence"/>
</dbReference>
<feature type="region of interest" description="Disordered" evidence="1">
    <location>
        <begin position="235"/>
        <end position="264"/>
    </location>
</feature>
<evidence type="ECO:0000256" key="1">
    <source>
        <dbReference type="SAM" id="MobiDB-lite"/>
    </source>
</evidence>
<gene>
    <name evidence="2" type="ORF">SeLEV6574_g04200</name>
</gene>